<feature type="domain" description="DUF559" evidence="1">
    <location>
        <begin position="178"/>
        <end position="275"/>
    </location>
</feature>
<dbReference type="Proteomes" id="UP000198520">
    <property type="component" value="Unassembled WGS sequence"/>
</dbReference>
<gene>
    <name evidence="2" type="ORF">SAMN04488035_0210</name>
</gene>
<dbReference type="InterPro" id="IPR011335">
    <property type="entry name" value="Restrct_endonuc-II-like"/>
</dbReference>
<keyword evidence="2" id="KW-0378">Hydrolase</keyword>
<accession>A0A1I2CP51</accession>
<dbReference type="InterPro" id="IPR007569">
    <property type="entry name" value="DUF559"/>
</dbReference>
<protein>
    <submittedName>
        <fullName evidence="2">Very-short-patch-repair endonuclease</fullName>
    </submittedName>
</protein>
<keyword evidence="2" id="KW-0255">Endonuclease</keyword>
<organism evidence="2 3">
    <name type="scientific">Flavimobilis marinus</name>
    <dbReference type="NCBI Taxonomy" id="285351"/>
    <lineage>
        <taxon>Bacteria</taxon>
        <taxon>Bacillati</taxon>
        <taxon>Actinomycetota</taxon>
        <taxon>Actinomycetes</taxon>
        <taxon>Micrococcales</taxon>
        <taxon>Jonesiaceae</taxon>
        <taxon>Flavimobilis</taxon>
    </lineage>
</organism>
<dbReference type="STRING" id="285351.SAMN04488035_0210"/>
<evidence type="ECO:0000313" key="2">
    <source>
        <dbReference type="EMBL" id="SFE70117.1"/>
    </source>
</evidence>
<dbReference type="AlphaFoldDB" id="A0A1I2CP51"/>
<dbReference type="Pfam" id="PF04480">
    <property type="entry name" value="DUF559"/>
    <property type="match status" value="1"/>
</dbReference>
<reference evidence="3" key="1">
    <citation type="submission" date="2016-10" db="EMBL/GenBank/DDBJ databases">
        <authorList>
            <person name="Varghese N."/>
            <person name="Submissions S."/>
        </authorList>
    </citation>
    <scope>NUCLEOTIDE SEQUENCE [LARGE SCALE GENOMIC DNA]</scope>
    <source>
        <strain evidence="3">DSM 19083</strain>
    </source>
</reference>
<keyword evidence="2" id="KW-0540">Nuclease</keyword>
<evidence type="ECO:0000313" key="3">
    <source>
        <dbReference type="Proteomes" id="UP000198520"/>
    </source>
</evidence>
<dbReference type="SUPFAM" id="SSF52980">
    <property type="entry name" value="Restriction endonuclease-like"/>
    <property type="match status" value="1"/>
</dbReference>
<dbReference type="GO" id="GO:0004519">
    <property type="term" value="F:endonuclease activity"/>
    <property type="evidence" value="ECO:0007669"/>
    <property type="project" value="UniProtKB-KW"/>
</dbReference>
<evidence type="ECO:0000259" key="1">
    <source>
        <dbReference type="Pfam" id="PF04480"/>
    </source>
</evidence>
<name>A0A1I2CP51_9MICO</name>
<dbReference type="OrthoDB" id="5243722at2"/>
<dbReference type="RefSeq" id="WP_093374258.1">
    <property type="nucleotide sequence ID" value="NZ_BNAN01000001.1"/>
</dbReference>
<sequence length="283" mass="32014">MFTVRQALDAGASRGQVARRLADGTWRRTVGRGIRLAGDEPDPLVLVESAMLTWPDAVVIGQAAAAFHRAPVLLPSVVDVWRPHGGARTMRGLVPHRFQLPDGARRPTSLWSVAQPGFAFVDALRRMPIDDARDLFAWLVTHRHLSRDDLARWIHELRGQHGACQLRQLLAESASGALSVAERREHQMLRAARIRGWRANVAVRDERGIIGVVDVLFEAERVVIEVDGRRAHADRFQEDRTRQNRLVVAGYLVLRHTWTDLTRRAPTLLDDLRRVLAARRPRR</sequence>
<proteinExistence type="predicted"/>
<keyword evidence="3" id="KW-1185">Reference proteome</keyword>
<dbReference type="EMBL" id="FONZ01000001">
    <property type="protein sequence ID" value="SFE70117.1"/>
    <property type="molecule type" value="Genomic_DNA"/>
</dbReference>